<evidence type="ECO:0000313" key="2">
    <source>
        <dbReference type="Proteomes" id="UP000465601"/>
    </source>
</evidence>
<dbReference type="OrthoDB" id="25353at2"/>
<dbReference type="SUPFAM" id="SSF51905">
    <property type="entry name" value="FAD/NAD(P)-binding domain"/>
    <property type="match status" value="1"/>
</dbReference>
<dbReference type="RefSeq" id="WP_151865592.1">
    <property type="nucleotide sequence ID" value="NZ_WBZB01000017.1"/>
</dbReference>
<dbReference type="InterPro" id="IPR036188">
    <property type="entry name" value="FAD/NAD-bd_sf"/>
</dbReference>
<organism evidence="1 2">
    <name type="scientific">Alkaliphilus serpentinus</name>
    <dbReference type="NCBI Taxonomy" id="1482731"/>
    <lineage>
        <taxon>Bacteria</taxon>
        <taxon>Bacillati</taxon>
        <taxon>Bacillota</taxon>
        <taxon>Clostridia</taxon>
        <taxon>Peptostreptococcales</taxon>
        <taxon>Natronincolaceae</taxon>
        <taxon>Alkaliphilus</taxon>
    </lineage>
</organism>
<dbReference type="AlphaFoldDB" id="A0A833HP84"/>
<evidence type="ECO:0000313" key="1">
    <source>
        <dbReference type="EMBL" id="KAB3530520.1"/>
    </source>
</evidence>
<proteinExistence type="predicted"/>
<sequence length="361" mass="41262">MKIAIMGAGLSGLACGITLEKHGMSPTIFERRGVVGDRFVNGEIMLSILNRPINNSIGYLSEEYGIHLKPTGNIKELRIFSENKEASIKGQLGFSNIRGRDEDSYEMQLYKQFRGNVVFNSRYTYEELLQDFTHVILATGDAADAKKIQNYKEELTVTIRGVMVEGDFDRYKAAAWLDNNFAPQGYGYCIPISEEEANIVIAYPDYPHNKEMDINQLWSNFYDRACRDLKQDLRITDKFEITRYIIGMCQYPRIGNTFFVGNNFGSIMPFLGFGQFAAILTGVYGAKDILGQGKYEELTNHLRKSYNNSLVLRRSLEKLNNQKLDLLVGSMNNRVVERIFNTKHADPLRYLAYLLRPLSRK</sequence>
<reference evidence="1 2" key="1">
    <citation type="submission" date="2019-10" db="EMBL/GenBank/DDBJ databases">
        <title>Alkaliphilus serpentinus sp. nov. and Alkaliphilus pronyensis sp. nov., two novel anaerobic alkaliphilic species isolated from the serpentinized-hosted hydrothermal field of the Prony Bay (New Caledonia).</title>
        <authorList>
            <person name="Postec A."/>
        </authorList>
    </citation>
    <scope>NUCLEOTIDE SEQUENCE [LARGE SCALE GENOMIC DNA]</scope>
    <source>
        <strain evidence="1 2">LacT</strain>
    </source>
</reference>
<keyword evidence="2" id="KW-1185">Reference proteome</keyword>
<accession>A0A833HP84</accession>
<dbReference type="PROSITE" id="PS51257">
    <property type="entry name" value="PROKAR_LIPOPROTEIN"/>
    <property type="match status" value="1"/>
</dbReference>
<name>A0A833HP84_9FIRM</name>
<dbReference type="Gene3D" id="3.30.9.10">
    <property type="entry name" value="D-Amino Acid Oxidase, subunit A, domain 2"/>
    <property type="match status" value="1"/>
</dbReference>
<dbReference type="Pfam" id="PF13450">
    <property type="entry name" value="NAD_binding_8"/>
    <property type="match status" value="1"/>
</dbReference>
<dbReference type="Gene3D" id="3.50.50.60">
    <property type="entry name" value="FAD/NAD(P)-binding domain"/>
    <property type="match status" value="2"/>
</dbReference>
<dbReference type="Proteomes" id="UP000465601">
    <property type="component" value="Unassembled WGS sequence"/>
</dbReference>
<comment type="caution">
    <text evidence="1">The sequence shown here is derived from an EMBL/GenBank/DDBJ whole genome shotgun (WGS) entry which is preliminary data.</text>
</comment>
<protein>
    <submittedName>
        <fullName evidence="1">NAD(P)/FAD-dependent oxidoreductase</fullName>
    </submittedName>
</protein>
<gene>
    <name evidence="1" type="ORF">F8153_06625</name>
</gene>
<dbReference type="EMBL" id="WBZB01000017">
    <property type="protein sequence ID" value="KAB3530520.1"/>
    <property type="molecule type" value="Genomic_DNA"/>
</dbReference>